<evidence type="ECO:0000256" key="3">
    <source>
        <dbReference type="ARBA" id="ARBA00022490"/>
    </source>
</evidence>
<keyword evidence="3 10" id="KW-0963">Cytoplasm</keyword>
<keyword evidence="4 10" id="KW-0540">Nuclease</keyword>
<evidence type="ECO:0000256" key="9">
    <source>
        <dbReference type="ARBA" id="ARBA00023054"/>
    </source>
</evidence>
<evidence type="ECO:0000256" key="8">
    <source>
        <dbReference type="ARBA" id="ARBA00023043"/>
    </source>
</evidence>
<dbReference type="InterPro" id="IPR041175">
    <property type="entry name" value="VLRF1/Vms1"/>
</dbReference>
<evidence type="ECO:0000256" key="2">
    <source>
        <dbReference type="ARBA" id="ARBA00009262"/>
    </source>
</evidence>
<comment type="domain">
    <text evidence="10">The VLRF1 domain mediates binding to the 60S ribosomal subunit.</text>
</comment>
<accession>A0AAV2RGZ3</accession>
<feature type="domain" description="VLRF1" evidence="12">
    <location>
        <begin position="26"/>
        <end position="169"/>
    </location>
</feature>
<feature type="region of interest" description="Disordered" evidence="11">
    <location>
        <begin position="67"/>
        <end position="86"/>
    </location>
</feature>
<keyword evidence="7 10" id="KW-0378">Hydrolase</keyword>
<evidence type="ECO:0000256" key="7">
    <source>
        <dbReference type="ARBA" id="ARBA00022801"/>
    </source>
</evidence>
<protein>
    <recommendedName>
        <fullName evidence="12">VLRF1 domain-containing protein</fullName>
    </recommendedName>
</protein>
<gene>
    <name evidence="13" type="ORF">MNOR_LOCUS25134</name>
</gene>
<dbReference type="Proteomes" id="UP001497623">
    <property type="component" value="Unassembled WGS sequence"/>
</dbReference>
<name>A0AAV2RGZ3_MEGNR</name>
<reference evidence="13 14" key="1">
    <citation type="submission" date="2024-05" db="EMBL/GenBank/DDBJ databases">
        <authorList>
            <person name="Wallberg A."/>
        </authorList>
    </citation>
    <scope>NUCLEOTIDE SEQUENCE [LARGE SCALE GENOMIC DNA]</scope>
</reference>
<comment type="similarity">
    <text evidence="2 10">Belongs to the ANKZF1/VMS1 family.</text>
</comment>
<evidence type="ECO:0000256" key="6">
    <source>
        <dbReference type="ARBA" id="ARBA00022759"/>
    </source>
</evidence>
<dbReference type="PANTHER" id="PTHR16036:SF2">
    <property type="entry name" value="TRNA ENDONUCLEASE ANKZF1"/>
    <property type="match status" value="1"/>
</dbReference>
<keyword evidence="5" id="KW-0677">Repeat</keyword>
<feature type="active site" evidence="10">
    <location>
        <position position="69"/>
    </location>
</feature>
<keyword evidence="8" id="KW-0040">ANK repeat</keyword>
<evidence type="ECO:0000256" key="10">
    <source>
        <dbReference type="PROSITE-ProRule" id="PRU01389"/>
    </source>
</evidence>
<dbReference type="EMBL" id="CAXKWB010023642">
    <property type="protein sequence ID" value="CAL4125439.1"/>
    <property type="molecule type" value="Genomic_DNA"/>
</dbReference>
<evidence type="ECO:0000313" key="14">
    <source>
        <dbReference type="Proteomes" id="UP001497623"/>
    </source>
</evidence>
<dbReference type="AlphaFoldDB" id="A0AAV2RGZ3"/>
<comment type="caution">
    <text evidence="13">The sequence shown here is derived from an EMBL/GenBank/DDBJ whole genome shotgun (WGS) entry which is preliminary data.</text>
</comment>
<dbReference type="PANTHER" id="PTHR16036">
    <property type="entry name" value="ANKYRIN REPEAT AND ZINC FINGER DOMAIN-CONTAINING PROTEIN 1"/>
    <property type="match status" value="1"/>
</dbReference>
<evidence type="ECO:0000256" key="5">
    <source>
        <dbReference type="ARBA" id="ARBA00022737"/>
    </source>
</evidence>
<evidence type="ECO:0000313" key="13">
    <source>
        <dbReference type="EMBL" id="CAL4125439.1"/>
    </source>
</evidence>
<dbReference type="GO" id="GO:0016787">
    <property type="term" value="F:hydrolase activity"/>
    <property type="evidence" value="ECO:0007669"/>
    <property type="project" value="UniProtKB-KW"/>
</dbReference>
<keyword evidence="9" id="KW-0175">Coiled coil</keyword>
<sequence>MSMNFPSEMDPNDTNQNILIPGTVSIDVRTAVLVLSGGKFAGEIFRNKDVVKHTTFKYYTVRARQGGSQSARDKKGRCKTSVGSQMRRENETMFEQKLIDRMKEWKETLDKCDYIYYQAAKGSINFSILFGGSSMFFNRQDVRLKKITHPIRAITFEEIKRIHSRIFWDLTHPIE</sequence>
<evidence type="ECO:0000256" key="1">
    <source>
        <dbReference type="ARBA" id="ARBA00004496"/>
    </source>
</evidence>
<dbReference type="GO" id="GO:0036503">
    <property type="term" value="P:ERAD pathway"/>
    <property type="evidence" value="ECO:0007669"/>
    <property type="project" value="TreeGrafter"/>
</dbReference>
<dbReference type="Pfam" id="PF18826">
    <property type="entry name" value="bVLRF1"/>
    <property type="match status" value="1"/>
</dbReference>
<evidence type="ECO:0000256" key="11">
    <source>
        <dbReference type="SAM" id="MobiDB-lite"/>
    </source>
</evidence>
<dbReference type="InterPro" id="IPR047139">
    <property type="entry name" value="ANKZ1/VMS1"/>
</dbReference>
<dbReference type="GO" id="GO:0005737">
    <property type="term" value="C:cytoplasm"/>
    <property type="evidence" value="ECO:0007669"/>
    <property type="project" value="UniProtKB-SubCell"/>
</dbReference>
<evidence type="ECO:0000256" key="4">
    <source>
        <dbReference type="ARBA" id="ARBA00022722"/>
    </source>
</evidence>
<keyword evidence="14" id="KW-1185">Reference proteome</keyword>
<dbReference type="GO" id="GO:0004519">
    <property type="term" value="F:endonuclease activity"/>
    <property type="evidence" value="ECO:0007669"/>
    <property type="project" value="UniProtKB-KW"/>
</dbReference>
<comment type="subcellular location">
    <subcellularLocation>
        <location evidence="1">Cytoplasm</location>
    </subcellularLocation>
</comment>
<proteinExistence type="inferred from homology"/>
<dbReference type="PROSITE" id="PS52044">
    <property type="entry name" value="VLRF1"/>
    <property type="match status" value="1"/>
</dbReference>
<evidence type="ECO:0000259" key="12">
    <source>
        <dbReference type="PROSITE" id="PS52044"/>
    </source>
</evidence>
<keyword evidence="6 10" id="KW-0255">Endonuclease</keyword>
<organism evidence="13 14">
    <name type="scientific">Meganyctiphanes norvegica</name>
    <name type="common">Northern krill</name>
    <name type="synonym">Thysanopoda norvegica</name>
    <dbReference type="NCBI Taxonomy" id="48144"/>
    <lineage>
        <taxon>Eukaryota</taxon>
        <taxon>Metazoa</taxon>
        <taxon>Ecdysozoa</taxon>
        <taxon>Arthropoda</taxon>
        <taxon>Crustacea</taxon>
        <taxon>Multicrustacea</taxon>
        <taxon>Malacostraca</taxon>
        <taxon>Eumalacostraca</taxon>
        <taxon>Eucarida</taxon>
        <taxon>Euphausiacea</taxon>
        <taxon>Euphausiidae</taxon>
        <taxon>Meganyctiphanes</taxon>
    </lineage>
</organism>